<dbReference type="AlphaFoldDB" id="A0A0D3KRG8"/>
<evidence type="ECO:0000313" key="4">
    <source>
        <dbReference type="Proteomes" id="UP000013827"/>
    </source>
</evidence>
<keyword evidence="4" id="KW-1185">Reference proteome</keyword>
<dbReference type="RefSeq" id="XP_005790782.1">
    <property type="nucleotide sequence ID" value="XM_005790725.1"/>
</dbReference>
<protein>
    <recommendedName>
        <fullName evidence="2">WWE domain-containing protein</fullName>
    </recommendedName>
</protein>
<dbReference type="SUPFAM" id="SSF117839">
    <property type="entry name" value="WWE domain"/>
    <property type="match status" value="1"/>
</dbReference>
<feature type="domain" description="WWE" evidence="2">
    <location>
        <begin position="165"/>
        <end position="238"/>
    </location>
</feature>
<dbReference type="InterPro" id="IPR037197">
    <property type="entry name" value="WWE_dom_sf"/>
</dbReference>
<dbReference type="PROSITE" id="PS50918">
    <property type="entry name" value="WWE"/>
    <property type="match status" value="1"/>
</dbReference>
<sequence length="370" mass="40900">MTILLKQLHLWFGDVCRHIEGEEEAKRLYSKLSNTSHPRIKGDALRSRCAQQATNSVWGKPDPALSRFQNDALVAARVLAFLNSKRLPVTAVRATLLAHQITDAASLSQRACAQRLFDHWTQPQSPPCPVCAANAARGSVATRSPQRAGPATLQPNTDPAADARAVAAAAPAAVPAPRWEVELKGGWVPADARVLAAISDAEAGGRGEYEARGFSYSVDLHQSWQRNRKTGRTRRIRGGQSEDDEKTVVGCAADVGRLSDEESDEESRRRRLLEKSEKWKREINQSLLQRYAADRESLSEEEKARAEVLLLRDEKKRTKQAEAQAAPQLAKELKKANKALRKREKRKDRERDRDAVAEPDGAGGGMRNAV</sequence>
<dbReference type="Proteomes" id="UP000013827">
    <property type="component" value="Unassembled WGS sequence"/>
</dbReference>
<reference evidence="3" key="2">
    <citation type="submission" date="2024-10" db="UniProtKB">
        <authorList>
            <consortium name="EnsemblProtists"/>
        </authorList>
    </citation>
    <scope>IDENTIFICATION</scope>
</reference>
<dbReference type="InterPro" id="IPR004170">
    <property type="entry name" value="WWE_dom"/>
</dbReference>
<dbReference type="HOGENOM" id="CLU_046938_0_0_1"/>
<evidence type="ECO:0000259" key="2">
    <source>
        <dbReference type="PROSITE" id="PS50918"/>
    </source>
</evidence>
<feature type="region of interest" description="Disordered" evidence="1">
    <location>
        <begin position="141"/>
        <end position="160"/>
    </location>
</feature>
<dbReference type="PaxDb" id="2903-EOD38353"/>
<feature type="compositionally biased region" description="Basic and acidic residues" evidence="1">
    <location>
        <begin position="347"/>
        <end position="356"/>
    </location>
</feature>
<name>A0A0D3KRG8_EMIH1</name>
<dbReference type="GeneID" id="17283623"/>
<organism evidence="3 4">
    <name type="scientific">Emiliania huxleyi (strain CCMP1516)</name>
    <dbReference type="NCBI Taxonomy" id="280463"/>
    <lineage>
        <taxon>Eukaryota</taxon>
        <taxon>Haptista</taxon>
        <taxon>Haptophyta</taxon>
        <taxon>Prymnesiophyceae</taxon>
        <taxon>Isochrysidales</taxon>
        <taxon>Noelaerhabdaceae</taxon>
        <taxon>Emiliania</taxon>
    </lineage>
</organism>
<dbReference type="Pfam" id="PF02825">
    <property type="entry name" value="WWE"/>
    <property type="match status" value="1"/>
</dbReference>
<feature type="compositionally biased region" description="Basic residues" evidence="1">
    <location>
        <begin position="336"/>
        <end position="346"/>
    </location>
</feature>
<dbReference type="EnsemblProtists" id="EOD38353">
    <property type="protein sequence ID" value="EOD38353"/>
    <property type="gene ID" value="EMIHUDRAFT_224755"/>
</dbReference>
<feature type="compositionally biased region" description="Gly residues" evidence="1">
    <location>
        <begin position="361"/>
        <end position="370"/>
    </location>
</feature>
<evidence type="ECO:0000256" key="1">
    <source>
        <dbReference type="SAM" id="MobiDB-lite"/>
    </source>
</evidence>
<reference evidence="4" key="1">
    <citation type="journal article" date="2013" name="Nature">
        <title>Pan genome of the phytoplankton Emiliania underpins its global distribution.</title>
        <authorList>
            <person name="Read B.A."/>
            <person name="Kegel J."/>
            <person name="Klute M.J."/>
            <person name="Kuo A."/>
            <person name="Lefebvre S.C."/>
            <person name="Maumus F."/>
            <person name="Mayer C."/>
            <person name="Miller J."/>
            <person name="Monier A."/>
            <person name="Salamov A."/>
            <person name="Young J."/>
            <person name="Aguilar M."/>
            <person name="Claverie J.M."/>
            <person name="Frickenhaus S."/>
            <person name="Gonzalez K."/>
            <person name="Herman E.K."/>
            <person name="Lin Y.C."/>
            <person name="Napier J."/>
            <person name="Ogata H."/>
            <person name="Sarno A.F."/>
            <person name="Shmutz J."/>
            <person name="Schroeder D."/>
            <person name="de Vargas C."/>
            <person name="Verret F."/>
            <person name="von Dassow P."/>
            <person name="Valentin K."/>
            <person name="Van de Peer Y."/>
            <person name="Wheeler G."/>
            <person name="Dacks J.B."/>
            <person name="Delwiche C.F."/>
            <person name="Dyhrman S.T."/>
            <person name="Glockner G."/>
            <person name="John U."/>
            <person name="Richards T."/>
            <person name="Worden A.Z."/>
            <person name="Zhang X."/>
            <person name="Grigoriev I.V."/>
            <person name="Allen A.E."/>
            <person name="Bidle K."/>
            <person name="Borodovsky M."/>
            <person name="Bowler C."/>
            <person name="Brownlee C."/>
            <person name="Cock J.M."/>
            <person name="Elias M."/>
            <person name="Gladyshev V.N."/>
            <person name="Groth M."/>
            <person name="Guda C."/>
            <person name="Hadaegh A."/>
            <person name="Iglesias-Rodriguez M.D."/>
            <person name="Jenkins J."/>
            <person name="Jones B.M."/>
            <person name="Lawson T."/>
            <person name="Leese F."/>
            <person name="Lindquist E."/>
            <person name="Lobanov A."/>
            <person name="Lomsadze A."/>
            <person name="Malik S.B."/>
            <person name="Marsh M.E."/>
            <person name="Mackinder L."/>
            <person name="Mock T."/>
            <person name="Mueller-Roeber B."/>
            <person name="Pagarete A."/>
            <person name="Parker M."/>
            <person name="Probert I."/>
            <person name="Quesneville H."/>
            <person name="Raines C."/>
            <person name="Rensing S.A."/>
            <person name="Riano-Pachon D.M."/>
            <person name="Richier S."/>
            <person name="Rokitta S."/>
            <person name="Shiraiwa Y."/>
            <person name="Soanes D.M."/>
            <person name="van der Giezen M."/>
            <person name="Wahlund T.M."/>
            <person name="Williams B."/>
            <person name="Wilson W."/>
            <person name="Wolfe G."/>
            <person name="Wurch L.L."/>
        </authorList>
    </citation>
    <scope>NUCLEOTIDE SEQUENCE</scope>
</reference>
<dbReference type="KEGG" id="ehx:EMIHUDRAFT_224755"/>
<proteinExistence type="predicted"/>
<evidence type="ECO:0000313" key="3">
    <source>
        <dbReference type="EnsemblProtists" id="EOD38353"/>
    </source>
</evidence>
<feature type="region of interest" description="Disordered" evidence="1">
    <location>
        <begin position="313"/>
        <end position="370"/>
    </location>
</feature>
<accession>A0A0D3KRG8</accession>